<dbReference type="Proteomes" id="UP001221519">
    <property type="component" value="Chromosome"/>
</dbReference>
<name>A0ABY7XDV2_9BACL</name>
<organism evidence="1 2">
    <name type="scientific">Paenibacillus urinalis</name>
    <dbReference type="NCBI Taxonomy" id="521520"/>
    <lineage>
        <taxon>Bacteria</taxon>
        <taxon>Bacillati</taxon>
        <taxon>Bacillota</taxon>
        <taxon>Bacilli</taxon>
        <taxon>Bacillales</taxon>
        <taxon>Paenibacillaceae</taxon>
        <taxon>Paenibacillus</taxon>
    </lineage>
</organism>
<evidence type="ECO:0000313" key="2">
    <source>
        <dbReference type="Proteomes" id="UP001221519"/>
    </source>
</evidence>
<proteinExistence type="predicted"/>
<reference evidence="1 2" key="1">
    <citation type="submission" date="2023-02" db="EMBL/GenBank/DDBJ databases">
        <title>Pathogen: clinical or host-associated sample.</title>
        <authorList>
            <person name="Hergert J."/>
            <person name="Casey R."/>
            <person name="Wagner J."/>
            <person name="Young E.L."/>
            <person name="Oakeson K.F."/>
        </authorList>
    </citation>
    <scope>NUCLEOTIDE SEQUENCE [LARGE SCALE GENOMIC DNA]</scope>
    <source>
        <strain evidence="1 2">2022CK-00829</strain>
    </source>
</reference>
<sequence>MAVKHVIVKYFGLIIDHPGKNIIYGESGIIYKLENIGGYQATIYKTSHGFESELEQARKTYPMYSLITAGLMFSVLLPKYMERVAELRSKGMPIEIDQSLL</sequence>
<dbReference type="RefSeq" id="WP_274336903.1">
    <property type="nucleotide sequence ID" value="NZ_CP118106.1"/>
</dbReference>
<evidence type="ECO:0000313" key="1">
    <source>
        <dbReference type="EMBL" id="WDI03949.1"/>
    </source>
</evidence>
<keyword evidence="2" id="KW-1185">Reference proteome</keyword>
<protein>
    <submittedName>
        <fullName evidence="1">Uncharacterized protein</fullName>
    </submittedName>
</protein>
<accession>A0ABY7XDV2</accession>
<dbReference type="EMBL" id="CP118108">
    <property type="protein sequence ID" value="WDI03949.1"/>
    <property type="molecule type" value="Genomic_DNA"/>
</dbReference>
<gene>
    <name evidence="1" type="ORF">PUW25_08370</name>
</gene>